<accession>A0ACC2Q1M4</accession>
<dbReference type="EMBL" id="CM056807">
    <property type="protein sequence ID" value="KAJ8705826.1"/>
    <property type="molecule type" value="Genomic_DNA"/>
</dbReference>
<comment type="caution">
    <text evidence="1">The sequence shown here is derived from an EMBL/GenBank/DDBJ whole genome shotgun (WGS) entry which is preliminary data.</text>
</comment>
<organism evidence="1 2">
    <name type="scientific">Mythimna loreyi</name>
    <dbReference type="NCBI Taxonomy" id="667449"/>
    <lineage>
        <taxon>Eukaryota</taxon>
        <taxon>Metazoa</taxon>
        <taxon>Ecdysozoa</taxon>
        <taxon>Arthropoda</taxon>
        <taxon>Hexapoda</taxon>
        <taxon>Insecta</taxon>
        <taxon>Pterygota</taxon>
        <taxon>Neoptera</taxon>
        <taxon>Endopterygota</taxon>
        <taxon>Lepidoptera</taxon>
        <taxon>Glossata</taxon>
        <taxon>Ditrysia</taxon>
        <taxon>Noctuoidea</taxon>
        <taxon>Noctuidae</taxon>
        <taxon>Noctuinae</taxon>
        <taxon>Hadenini</taxon>
        <taxon>Mythimna</taxon>
    </lineage>
</organism>
<gene>
    <name evidence="1" type="ORF">PYW08_012872</name>
</gene>
<proteinExistence type="predicted"/>
<evidence type="ECO:0000313" key="2">
    <source>
        <dbReference type="Proteomes" id="UP001231649"/>
    </source>
</evidence>
<protein>
    <submittedName>
        <fullName evidence="1">Uncharacterized protein</fullName>
    </submittedName>
</protein>
<reference evidence="1" key="1">
    <citation type="submission" date="2023-03" db="EMBL/GenBank/DDBJ databases">
        <title>Chromosome-level genomes of two armyworms, Mythimna separata and Mythimna loreyi, provide insights into the biosynthesis and reception of sex pheromones.</title>
        <authorList>
            <person name="Zhao H."/>
        </authorList>
    </citation>
    <scope>NUCLEOTIDE SEQUENCE</scope>
    <source>
        <strain evidence="1">BeijingLab</strain>
    </source>
</reference>
<keyword evidence="2" id="KW-1185">Reference proteome</keyword>
<dbReference type="Proteomes" id="UP001231649">
    <property type="component" value="Chromosome 31"/>
</dbReference>
<name>A0ACC2Q1M4_9NEOP</name>
<evidence type="ECO:0000313" key="1">
    <source>
        <dbReference type="EMBL" id="KAJ8705826.1"/>
    </source>
</evidence>
<sequence length="183" mass="20818">MLFKLSSTVIRDIIKFLSHGLKYNASKSVFLLFKAGNKAPSNVPPIKIGGSALGRVSKVKYLGHMLTERLQDDEDLERERRALAVCCSMLARRFARCTTDVKLLLFRAFCQSFYTCSLWISYARRAYNALRVQYNDALRAVLRKPRYCSASAMFAEASIDDFFCIIRKRTASMMSRVRGSTKA</sequence>